<organism evidence="2 3">
    <name type="scientific">Paraburkholderia panacisoli</name>
    <dbReference type="NCBI Taxonomy" id="2603818"/>
    <lineage>
        <taxon>Bacteria</taxon>
        <taxon>Pseudomonadati</taxon>
        <taxon>Pseudomonadota</taxon>
        <taxon>Betaproteobacteria</taxon>
        <taxon>Burkholderiales</taxon>
        <taxon>Burkholderiaceae</taxon>
        <taxon>Paraburkholderia</taxon>
    </lineage>
</organism>
<dbReference type="InterPro" id="IPR019286">
    <property type="entry name" value="DUF2339_TM"/>
</dbReference>
<keyword evidence="1" id="KW-0472">Membrane</keyword>
<evidence type="ECO:0000313" key="2">
    <source>
        <dbReference type="EMBL" id="KAA1006210.1"/>
    </source>
</evidence>
<comment type="caution">
    <text evidence="2">The sequence shown here is derived from an EMBL/GenBank/DDBJ whole genome shotgun (WGS) entry which is preliminary data.</text>
</comment>
<feature type="transmembrane region" description="Helical" evidence="1">
    <location>
        <begin position="185"/>
        <end position="202"/>
    </location>
</feature>
<dbReference type="EMBL" id="VTUZ01000020">
    <property type="protein sequence ID" value="KAA1006210.1"/>
    <property type="molecule type" value="Genomic_DNA"/>
</dbReference>
<dbReference type="PANTHER" id="PTHR38434">
    <property type="entry name" value="BLL2549 PROTEIN"/>
    <property type="match status" value="1"/>
</dbReference>
<keyword evidence="1" id="KW-1133">Transmembrane helix</keyword>
<proteinExistence type="predicted"/>
<dbReference type="PANTHER" id="PTHR38434:SF1">
    <property type="entry name" value="BLL2549 PROTEIN"/>
    <property type="match status" value="1"/>
</dbReference>
<feature type="transmembrane region" description="Helical" evidence="1">
    <location>
        <begin position="420"/>
        <end position="438"/>
    </location>
</feature>
<dbReference type="Pfam" id="PF10101">
    <property type="entry name" value="DUF2339"/>
    <property type="match status" value="1"/>
</dbReference>
<feature type="transmembrane region" description="Helical" evidence="1">
    <location>
        <begin position="336"/>
        <end position="356"/>
    </location>
</feature>
<feature type="transmembrane region" description="Helical" evidence="1">
    <location>
        <begin position="209"/>
        <end position="229"/>
    </location>
</feature>
<reference evidence="2 3" key="1">
    <citation type="submission" date="2019-08" db="EMBL/GenBank/DDBJ databases">
        <title>Paraburkholderia sp. DCY113.</title>
        <authorList>
            <person name="Kang J."/>
        </authorList>
    </citation>
    <scope>NUCLEOTIDE SEQUENCE [LARGE SCALE GENOMIC DNA]</scope>
    <source>
        <strain evidence="2 3">DCY113</strain>
    </source>
</reference>
<evidence type="ECO:0000313" key="3">
    <source>
        <dbReference type="Proteomes" id="UP000325273"/>
    </source>
</evidence>
<feature type="transmembrane region" description="Helical" evidence="1">
    <location>
        <begin position="235"/>
        <end position="256"/>
    </location>
</feature>
<keyword evidence="1" id="KW-0812">Transmembrane</keyword>
<feature type="transmembrane region" description="Helical" evidence="1">
    <location>
        <begin position="368"/>
        <end position="389"/>
    </location>
</feature>
<protein>
    <submittedName>
        <fullName evidence="2">DUF2339 domain-containing protein</fullName>
    </submittedName>
</protein>
<evidence type="ECO:0000256" key="1">
    <source>
        <dbReference type="SAM" id="Phobius"/>
    </source>
</evidence>
<feature type="transmembrane region" description="Helical" evidence="1">
    <location>
        <begin position="395"/>
        <end position="413"/>
    </location>
</feature>
<feature type="transmembrane region" description="Helical" evidence="1">
    <location>
        <begin position="263"/>
        <end position="281"/>
    </location>
</feature>
<keyword evidence="3" id="KW-1185">Reference proteome</keyword>
<dbReference type="Proteomes" id="UP000325273">
    <property type="component" value="Unassembled WGS sequence"/>
</dbReference>
<feature type="transmembrane region" description="Helical" evidence="1">
    <location>
        <begin position="154"/>
        <end position="179"/>
    </location>
</feature>
<accession>A0A5B0GTK4</accession>
<feature type="transmembrane region" description="Helical" evidence="1">
    <location>
        <begin position="287"/>
        <end position="304"/>
    </location>
</feature>
<feature type="transmembrane region" description="Helical" evidence="1">
    <location>
        <begin position="20"/>
        <end position="42"/>
    </location>
</feature>
<feature type="transmembrane region" description="Helical" evidence="1">
    <location>
        <begin position="311"/>
        <end position="330"/>
    </location>
</feature>
<sequence>MAWQLGRRVADETAAAWQNFGWPRMFTLVLLLLLLGIGGYALSLQSELRRLSGLFAQLQARVAKLEASPTTSATEAPGAGLLPPANASASAEPVAVSPPAAAGMPEIQSVSKNAEVQATSTGLEPAMSPKYTPEPVALPPIADKLWTVLKQNSFAAVGVALVLLGCSFLFPMLVLHGLFPPALRLALAALLGVGLMTAGLRLSNRKPDYAHVLQGGGAGVLYLTTYAAMAFYELIAAWSAFAIFAVFSAVVVALSLRQAAKPLAFLGFAGAYLAPVLTVRGTVHLDVVLVFGLLVHSVSLYVGLRQRWIEMGLQAFIWSLLLGFGVYTGHAQALPLWMQHTFLAAYFALFASYSLLYVNGGESTRADAFSLQMMTGLLTPVVLGLEYWIGGKTGLTVAASLAALVHFGLYFVLWKDAPGFYAVHAALAILSAMVAILAPGLGSALTPLLAGAVAVCAYLSLPGRLRWLGTVPGAAALGIGLSPLDAPPHWWQPPWL</sequence>
<gene>
    <name evidence="2" type="ORF">FVF58_26905</name>
</gene>
<name>A0A5B0GTK4_9BURK</name>
<dbReference type="AlphaFoldDB" id="A0A5B0GTK4"/>